<gene>
    <name evidence="2" type="ORF">DAEQUDRAFT_728131</name>
</gene>
<dbReference type="EMBL" id="KV429068">
    <property type="protein sequence ID" value="KZT68313.1"/>
    <property type="molecule type" value="Genomic_DNA"/>
</dbReference>
<accession>A0A165PKG5</accession>
<dbReference type="OrthoDB" id="5311491at2759"/>
<dbReference type="SUPFAM" id="SSF53474">
    <property type="entry name" value="alpha/beta-Hydrolases"/>
    <property type="match status" value="1"/>
</dbReference>
<dbReference type="AlphaFoldDB" id="A0A165PKG5"/>
<reference evidence="2 3" key="1">
    <citation type="journal article" date="2016" name="Mol. Biol. Evol.">
        <title>Comparative Genomics of Early-Diverging Mushroom-Forming Fungi Provides Insights into the Origins of Lignocellulose Decay Capabilities.</title>
        <authorList>
            <person name="Nagy L.G."/>
            <person name="Riley R."/>
            <person name="Tritt A."/>
            <person name="Adam C."/>
            <person name="Daum C."/>
            <person name="Floudas D."/>
            <person name="Sun H."/>
            <person name="Yadav J.S."/>
            <person name="Pangilinan J."/>
            <person name="Larsson K.H."/>
            <person name="Matsuura K."/>
            <person name="Barry K."/>
            <person name="Labutti K."/>
            <person name="Kuo R."/>
            <person name="Ohm R.A."/>
            <person name="Bhattacharya S.S."/>
            <person name="Shirouzu T."/>
            <person name="Yoshinaga Y."/>
            <person name="Martin F.M."/>
            <person name="Grigoriev I.V."/>
            <person name="Hibbett D.S."/>
        </authorList>
    </citation>
    <scope>NUCLEOTIDE SEQUENCE [LARGE SCALE GENOMIC DNA]</scope>
    <source>
        <strain evidence="2 3">L-15889</strain>
    </source>
</reference>
<dbReference type="InterPro" id="IPR000073">
    <property type="entry name" value="AB_hydrolase_1"/>
</dbReference>
<dbReference type="Gene3D" id="3.40.50.1820">
    <property type="entry name" value="alpha/beta hydrolase"/>
    <property type="match status" value="1"/>
</dbReference>
<evidence type="ECO:0000313" key="2">
    <source>
        <dbReference type="EMBL" id="KZT68313.1"/>
    </source>
</evidence>
<sequence>MPLAFVDQHGSQLYYEDTGVPLQSSDYTTLVLIHGACFQGAVFKPLFAQAATQNMRLVAVNMRDYYGSTLYSPSELAELGSTDVDTQTKALRARGLEILTFLLWFIREENIPPLMLTTANGEFGGGGVSLLGWSWGNESTLSSIAHAGELAQDDTETLAKYMRALIIYDPSPRVFGAPASALDESYNPLNDRSLSAEELKRAFPSWVSSYYSHSTDMLDAFPSIGRDELIAGFSQEPIQKPHYLMPTLLRMSNDELSRVVNEGAVMRSHFLYEAVDGKVYTDNARNALRDTTVWPDLRVVLVWCDMSVSEALLSTWGLLKQVEGDWPAHGRRVHALRLRGANHFPHWDRPARTMQLLAEMIKSTRVPTNVEVQVREVERYGLGHAN</sequence>
<dbReference type="Proteomes" id="UP000076727">
    <property type="component" value="Unassembled WGS sequence"/>
</dbReference>
<proteinExistence type="predicted"/>
<name>A0A165PKG5_9APHY</name>
<keyword evidence="3" id="KW-1185">Reference proteome</keyword>
<feature type="domain" description="AB hydrolase-1" evidence="1">
    <location>
        <begin position="30"/>
        <end position="353"/>
    </location>
</feature>
<evidence type="ECO:0000313" key="3">
    <source>
        <dbReference type="Proteomes" id="UP000076727"/>
    </source>
</evidence>
<protein>
    <recommendedName>
        <fullName evidence="1">AB hydrolase-1 domain-containing protein</fullName>
    </recommendedName>
</protein>
<dbReference type="InterPro" id="IPR029058">
    <property type="entry name" value="AB_hydrolase_fold"/>
</dbReference>
<dbReference type="Pfam" id="PF12697">
    <property type="entry name" value="Abhydrolase_6"/>
    <property type="match status" value="1"/>
</dbReference>
<organism evidence="2 3">
    <name type="scientific">Daedalea quercina L-15889</name>
    <dbReference type="NCBI Taxonomy" id="1314783"/>
    <lineage>
        <taxon>Eukaryota</taxon>
        <taxon>Fungi</taxon>
        <taxon>Dikarya</taxon>
        <taxon>Basidiomycota</taxon>
        <taxon>Agaricomycotina</taxon>
        <taxon>Agaricomycetes</taxon>
        <taxon>Polyporales</taxon>
        <taxon>Fomitopsis</taxon>
    </lineage>
</organism>
<evidence type="ECO:0000259" key="1">
    <source>
        <dbReference type="Pfam" id="PF12697"/>
    </source>
</evidence>